<evidence type="ECO:0000256" key="5">
    <source>
        <dbReference type="SAM" id="Phobius"/>
    </source>
</evidence>
<protein>
    <submittedName>
        <fullName evidence="7">Phosphatase PAP2 family protein</fullName>
    </submittedName>
</protein>
<accession>A0A941E9F3</accession>
<dbReference type="InterPro" id="IPR026841">
    <property type="entry name" value="Aur1/Ipt1"/>
</dbReference>
<dbReference type="GO" id="GO:0016020">
    <property type="term" value="C:membrane"/>
    <property type="evidence" value="ECO:0007669"/>
    <property type="project" value="UniProtKB-SubCell"/>
</dbReference>
<feature type="domain" description="Inositolphosphotransferase Aur1/Ipt1" evidence="6">
    <location>
        <begin position="70"/>
        <end position="247"/>
    </location>
</feature>
<keyword evidence="4 5" id="KW-0472">Membrane</keyword>
<feature type="transmembrane region" description="Helical" evidence="5">
    <location>
        <begin position="6"/>
        <end position="25"/>
    </location>
</feature>
<dbReference type="InterPro" id="IPR052185">
    <property type="entry name" value="IPC_Synthase-Related"/>
</dbReference>
<organism evidence="7 8">
    <name type="scientific">Actinospica acidithermotolerans</name>
    <dbReference type="NCBI Taxonomy" id="2828514"/>
    <lineage>
        <taxon>Bacteria</taxon>
        <taxon>Bacillati</taxon>
        <taxon>Actinomycetota</taxon>
        <taxon>Actinomycetes</taxon>
        <taxon>Catenulisporales</taxon>
        <taxon>Actinospicaceae</taxon>
        <taxon>Actinospica</taxon>
    </lineage>
</organism>
<dbReference type="PANTHER" id="PTHR31310:SF7">
    <property type="entry name" value="PA-PHOSPHATASE RELATED-FAMILY PROTEIN DDB_G0268928"/>
    <property type="match status" value="1"/>
</dbReference>
<evidence type="ECO:0000256" key="4">
    <source>
        <dbReference type="ARBA" id="ARBA00023136"/>
    </source>
</evidence>
<dbReference type="Pfam" id="PF14378">
    <property type="entry name" value="PAP2_3"/>
    <property type="match status" value="1"/>
</dbReference>
<evidence type="ECO:0000313" key="7">
    <source>
        <dbReference type="EMBL" id="MBR7826433.1"/>
    </source>
</evidence>
<dbReference type="EMBL" id="JAGSOH010000017">
    <property type="protein sequence ID" value="MBR7826433.1"/>
    <property type="molecule type" value="Genomic_DNA"/>
</dbReference>
<feature type="transmembrane region" description="Helical" evidence="5">
    <location>
        <begin position="103"/>
        <end position="121"/>
    </location>
</feature>
<comment type="caution">
    <text evidence="7">The sequence shown here is derived from an EMBL/GenBank/DDBJ whole genome shotgun (WGS) entry which is preliminary data.</text>
</comment>
<keyword evidence="3 5" id="KW-1133">Transmembrane helix</keyword>
<evidence type="ECO:0000256" key="3">
    <source>
        <dbReference type="ARBA" id="ARBA00022989"/>
    </source>
</evidence>
<dbReference type="PANTHER" id="PTHR31310">
    <property type="match status" value="1"/>
</dbReference>
<gene>
    <name evidence="7" type="ORF">KDK95_08980</name>
</gene>
<feature type="transmembrane region" description="Helical" evidence="5">
    <location>
        <begin position="183"/>
        <end position="203"/>
    </location>
</feature>
<proteinExistence type="predicted"/>
<feature type="transmembrane region" description="Helical" evidence="5">
    <location>
        <begin position="37"/>
        <end position="54"/>
    </location>
</feature>
<evidence type="ECO:0000313" key="8">
    <source>
        <dbReference type="Proteomes" id="UP000676325"/>
    </source>
</evidence>
<dbReference type="Proteomes" id="UP000676325">
    <property type="component" value="Unassembled WGS sequence"/>
</dbReference>
<dbReference type="CDD" id="cd03386">
    <property type="entry name" value="PAP2_Aur1_like"/>
    <property type="match status" value="1"/>
</dbReference>
<keyword evidence="8" id="KW-1185">Reference proteome</keyword>
<evidence type="ECO:0000259" key="6">
    <source>
        <dbReference type="Pfam" id="PF14378"/>
    </source>
</evidence>
<keyword evidence="2 5" id="KW-0812">Transmembrane</keyword>
<comment type="subcellular location">
    <subcellularLocation>
        <location evidence="1">Membrane</location>
        <topology evidence="1">Multi-pass membrane protein</topology>
    </subcellularLocation>
</comment>
<feature type="transmembrane region" description="Helical" evidence="5">
    <location>
        <begin position="133"/>
        <end position="151"/>
    </location>
</feature>
<dbReference type="AlphaFoldDB" id="A0A941E9F3"/>
<evidence type="ECO:0000256" key="1">
    <source>
        <dbReference type="ARBA" id="ARBA00004141"/>
    </source>
</evidence>
<dbReference type="RefSeq" id="WP_212517583.1">
    <property type="nucleotide sequence ID" value="NZ_JAGSOH010000017.1"/>
</dbReference>
<evidence type="ECO:0000256" key="2">
    <source>
        <dbReference type="ARBA" id="ARBA00022692"/>
    </source>
</evidence>
<feature type="transmembrane region" description="Helical" evidence="5">
    <location>
        <begin position="210"/>
        <end position="226"/>
    </location>
</feature>
<reference evidence="7" key="1">
    <citation type="submission" date="2021-04" db="EMBL/GenBank/DDBJ databases">
        <title>Genome based classification of Actinospica acidithermotolerans sp. nov., an actinobacterium isolated from an Indonesian hot spring.</title>
        <authorList>
            <person name="Kusuma A.B."/>
            <person name="Putra K.E."/>
            <person name="Nafisah S."/>
            <person name="Loh J."/>
            <person name="Nouioui I."/>
            <person name="Goodfellow M."/>
        </authorList>
    </citation>
    <scope>NUCLEOTIDE SEQUENCE</scope>
    <source>
        <strain evidence="7">MGRD01-02</strain>
    </source>
</reference>
<sequence length="280" mass="30433">MPNIMWTWQQAAAVAGVLAAVWGVLKARGAAPRARPFVYEAALIILLYGLWQLVGSLSGGGDYSAISRAKWIWNAERSAGLPSERTLQGWILPHPILVQAANLYYATMHFTVLIVFLVWLFSRHRDLYGRWRTVLALLTLSCLLIQFLPVAPPRMVPSTGMVDTAVVYHQSVYGTMGGFEADALSAMPSVHVGWAVLVAIAVCSVTKSRWRALAVLHAALTVFVVVVTGNHFWADGIVACVLLLAALGAERTGRRLWQRAATRAVSTDSPESSANLVDVA</sequence>
<name>A0A941E9F3_9ACTN</name>